<dbReference type="AlphaFoldDB" id="A0A6J4UCS5"/>
<protein>
    <submittedName>
        <fullName evidence="2">Uncharacterized protein</fullName>
    </submittedName>
</protein>
<evidence type="ECO:0000313" key="2">
    <source>
        <dbReference type="EMBL" id="CAA9547253.1"/>
    </source>
</evidence>
<feature type="compositionally biased region" description="Low complexity" evidence="1">
    <location>
        <begin position="56"/>
        <end position="70"/>
    </location>
</feature>
<accession>A0A6J4UCS5</accession>
<proteinExistence type="predicted"/>
<feature type="compositionally biased region" description="Low complexity" evidence="1">
    <location>
        <begin position="16"/>
        <end position="42"/>
    </location>
</feature>
<feature type="compositionally biased region" description="Low complexity" evidence="1">
    <location>
        <begin position="103"/>
        <end position="114"/>
    </location>
</feature>
<name>A0A6J4UCS5_9BACT</name>
<sequence length="216" mass="22094">MPGATPTRDRSAAGTPASKARAARSGGPSRRSNPRRSTNQPPASRGSGSTAGLKFSSARATSSATAASRTGLGSNTLASGHRPVASRRVWPGRTPRSAASGEARATATRAPGGALRIKGAPSRSGRSNNATRNGKWGTRTQAMGMAPPGWAVGGGQKRGLGKFREGERRSWLTRGAALAFGSPSGPPWRSGAREAGSPAGFYIRTYVLFLQGGKPA</sequence>
<dbReference type="EMBL" id="CADCWE010000169">
    <property type="protein sequence ID" value="CAA9547253.1"/>
    <property type="molecule type" value="Genomic_DNA"/>
</dbReference>
<evidence type="ECO:0000256" key="1">
    <source>
        <dbReference type="SAM" id="MobiDB-lite"/>
    </source>
</evidence>
<feature type="region of interest" description="Disordered" evidence="1">
    <location>
        <begin position="1"/>
        <end position="161"/>
    </location>
</feature>
<organism evidence="2">
    <name type="scientific">uncultured Thermomicrobiales bacterium</name>
    <dbReference type="NCBI Taxonomy" id="1645740"/>
    <lineage>
        <taxon>Bacteria</taxon>
        <taxon>Pseudomonadati</taxon>
        <taxon>Thermomicrobiota</taxon>
        <taxon>Thermomicrobia</taxon>
        <taxon>Thermomicrobiales</taxon>
        <taxon>environmental samples</taxon>
    </lineage>
</organism>
<reference evidence="2" key="1">
    <citation type="submission" date="2020-02" db="EMBL/GenBank/DDBJ databases">
        <authorList>
            <person name="Meier V. D."/>
        </authorList>
    </citation>
    <scope>NUCLEOTIDE SEQUENCE</scope>
    <source>
        <strain evidence="2">AVDCRST_MAG73</strain>
    </source>
</reference>
<gene>
    <name evidence="2" type="ORF">AVDCRST_MAG73-2532</name>
</gene>